<name>A0ABQ5G5K0_9ASTR</name>
<reference evidence="1" key="1">
    <citation type="journal article" date="2022" name="Int. J. Mol. Sci.">
        <title>Draft Genome of Tanacetum Coccineum: Genomic Comparison of Closely Related Tanacetum-Family Plants.</title>
        <authorList>
            <person name="Yamashiro T."/>
            <person name="Shiraishi A."/>
            <person name="Nakayama K."/>
            <person name="Satake H."/>
        </authorList>
    </citation>
    <scope>NUCLEOTIDE SEQUENCE</scope>
</reference>
<evidence type="ECO:0000313" key="1">
    <source>
        <dbReference type="EMBL" id="GJT70354.1"/>
    </source>
</evidence>
<proteinExistence type="predicted"/>
<reference evidence="1" key="2">
    <citation type="submission" date="2022-01" db="EMBL/GenBank/DDBJ databases">
        <authorList>
            <person name="Yamashiro T."/>
            <person name="Shiraishi A."/>
            <person name="Satake H."/>
            <person name="Nakayama K."/>
        </authorList>
    </citation>
    <scope>NUCLEOTIDE SEQUENCE</scope>
</reference>
<organism evidence="1 2">
    <name type="scientific">Tanacetum coccineum</name>
    <dbReference type="NCBI Taxonomy" id="301880"/>
    <lineage>
        <taxon>Eukaryota</taxon>
        <taxon>Viridiplantae</taxon>
        <taxon>Streptophyta</taxon>
        <taxon>Embryophyta</taxon>
        <taxon>Tracheophyta</taxon>
        <taxon>Spermatophyta</taxon>
        <taxon>Magnoliopsida</taxon>
        <taxon>eudicotyledons</taxon>
        <taxon>Gunneridae</taxon>
        <taxon>Pentapetalae</taxon>
        <taxon>asterids</taxon>
        <taxon>campanulids</taxon>
        <taxon>Asterales</taxon>
        <taxon>Asteraceae</taxon>
        <taxon>Asteroideae</taxon>
        <taxon>Anthemideae</taxon>
        <taxon>Anthemidinae</taxon>
        <taxon>Tanacetum</taxon>
    </lineage>
</organism>
<keyword evidence="2" id="KW-1185">Reference proteome</keyword>
<gene>
    <name evidence="1" type="ORF">Tco_1029640</name>
</gene>
<evidence type="ECO:0000313" key="2">
    <source>
        <dbReference type="Proteomes" id="UP001151760"/>
    </source>
</evidence>
<dbReference type="Proteomes" id="UP001151760">
    <property type="component" value="Unassembled WGS sequence"/>
</dbReference>
<sequence length="753" mass="81465">MVSYRSIMSRIGVYSSDGWTKDVLQLCSEPRGLWKDSGLILCTSFLRGYHFQESSCDDSDSSDQAKLRMTCSLIYTTPVDEIGYIMALDLHADITTSQHTLGSKVNRVWSVQWLLGVLQAGGEYAIGQTQDVSDVIVDTTASVRHAEQRVYEGVAEMFSDVVDWGYYERLVGDGTVGGDTRHGGRESGYGEVEMRECMKGGDGKRGMGQTGGGGEVGCSSTGLTLLEEKGTKSEIRQRRIDIVTEAGQYRCVVCDSQTTQDKHTSVIYCGKAMETGLLESNDSQGKSRRLVFKGNETDTLDATLVTQCGGASDKELEDYGNHGADEIGIYLAGAGSFTERGEHYQWSVEGECSKDKGNNSITWVTGNVEERGDHVGKLVDTNTLFMGLRSHIHDVTCLCLDGSIIWEDESWTLDMGVGQAAHDRFGSDGTVDIQFIGARHERGDWLGLKEECRMREDVWRLGGYGGWGSGGLVLWGVYGQMARGGNIGVSVDMMYDGGGVCERIRCGWGSTIFTSQVSFGEVMVMKLSVGIVDSGNAGYTHRLEEGSLGGEVSGATQYEYLGLIGVYYSGGRSAQGREVGSEDKLGCYCMDIVVAHTGHLDSACEVQGDNWVRAREVVVWFLEFRVDGSVGGIDSHDVVEVDRQRGTGNTQGGRRCTLYRMQSGDGAAAVCGRAQSGSGGEELGSSVVSRQVSYKDQRVTLALDHGLGWTVVLAVTDMGTSLKFSGYNCTRVDKMGGARGDAGSTHYDQDGSM</sequence>
<accession>A0ABQ5G5K0</accession>
<protein>
    <submittedName>
        <fullName evidence="1">Uncharacterized protein</fullName>
    </submittedName>
</protein>
<comment type="caution">
    <text evidence="1">The sequence shown here is derived from an EMBL/GenBank/DDBJ whole genome shotgun (WGS) entry which is preliminary data.</text>
</comment>
<dbReference type="EMBL" id="BQNB010018069">
    <property type="protein sequence ID" value="GJT70354.1"/>
    <property type="molecule type" value="Genomic_DNA"/>
</dbReference>